<proteinExistence type="predicted"/>
<evidence type="ECO:0000313" key="2">
    <source>
        <dbReference type="EMBL" id="KAG9253873.1"/>
    </source>
</evidence>
<dbReference type="RefSeq" id="XP_046117797.1">
    <property type="nucleotide sequence ID" value="XM_046257589.1"/>
</dbReference>
<feature type="region of interest" description="Disordered" evidence="1">
    <location>
        <begin position="48"/>
        <end position="68"/>
    </location>
</feature>
<protein>
    <submittedName>
        <fullName evidence="2">Uncharacterized protein</fullName>
    </submittedName>
</protein>
<reference evidence="2" key="1">
    <citation type="journal article" date="2021" name="IMA Fungus">
        <title>Genomic characterization of three marine fungi, including Emericellopsis atlantica sp. nov. with signatures of a generalist lifestyle and marine biomass degradation.</title>
        <authorList>
            <person name="Hagestad O.C."/>
            <person name="Hou L."/>
            <person name="Andersen J.H."/>
            <person name="Hansen E.H."/>
            <person name="Altermark B."/>
            <person name="Li C."/>
            <person name="Kuhnert E."/>
            <person name="Cox R.J."/>
            <person name="Crous P.W."/>
            <person name="Spatafora J.W."/>
            <person name="Lail K."/>
            <person name="Amirebrahimi M."/>
            <person name="Lipzen A."/>
            <person name="Pangilinan J."/>
            <person name="Andreopoulos W."/>
            <person name="Hayes R.D."/>
            <person name="Ng V."/>
            <person name="Grigoriev I.V."/>
            <person name="Jackson S.A."/>
            <person name="Sutton T.D.S."/>
            <person name="Dobson A.D.W."/>
            <person name="Rama T."/>
        </authorList>
    </citation>
    <scope>NUCLEOTIDE SEQUENCE</scope>
    <source>
        <strain evidence="2">TS7</strain>
    </source>
</reference>
<organism evidence="2 3">
    <name type="scientific">Emericellopsis atlantica</name>
    <dbReference type="NCBI Taxonomy" id="2614577"/>
    <lineage>
        <taxon>Eukaryota</taxon>
        <taxon>Fungi</taxon>
        <taxon>Dikarya</taxon>
        <taxon>Ascomycota</taxon>
        <taxon>Pezizomycotina</taxon>
        <taxon>Sordariomycetes</taxon>
        <taxon>Hypocreomycetidae</taxon>
        <taxon>Hypocreales</taxon>
        <taxon>Bionectriaceae</taxon>
        <taxon>Emericellopsis</taxon>
    </lineage>
</organism>
<keyword evidence="3" id="KW-1185">Reference proteome</keyword>
<dbReference type="EMBL" id="MU251256">
    <property type="protein sequence ID" value="KAG9253873.1"/>
    <property type="molecule type" value="Genomic_DNA"/>
</dbReference>
<accession>A0A9P8CNU6</accession>
<evidence type="ECO:0000313" key="3">
    <source>
        <dbReference type="Proteomes" id="UP000887229"/>
    </source>
</evidence>
<gene>
    <name evidence="2" type="ORF">F5Z01DRAFT_132893</name>
</gene>
<dbReference type="GeneID" id="70288492"/>
<evidence type="ECO:0000256" key="1">
    <source>
        <dbReference type="SAM" id="MobiDB-lite"/>
    </source>
</evidence>
<comment type="caution">
    <text evidence="2">The sequence shown here is derived from an EMBL/GenBank/DDBJ whole genome shotgun (WGS) entry which is preliminary data.</text>
</comment>
<dbReference type="Proteomes" id="UP000887229">
    <property type="component" value="Unassembled WGS sequence"/>
</dbReference>
<name>A0A9P8CNU6_9HYPO</name>
<sequence length="194" mass="21489">MDCRQTISPGARMGMAVKVALGNDASRLWKGTHPPSILSVCLSRMPTVERHAPRRSTTRRPAGSRRGDQATSTFRLSIGCAWCLLALWVGYNWRPGTGMYDEKTAGVWGHSSRRGHARCRVCVKVVAQRSAAGKDRTRWLAQQALQCAMSVQSSLQSMSPRTLLRYVQSLYSADIHVMQQVSRTRGLETGGKKD</sequence>
<dbReference type="AlphaFoldDB" id="A0A9P8CNU6"/>